<keyword evidence="1 5" id="KW-0547">Nucleotide-binding</keyword>
<evidence type="ECO:0000259" key="7">
    <source>
        <dbReference type="PROSITE" id="PS51198"/>
    </source>
</evidence>
<dbReference type="InterPro" id="IPR027417">
    <property type="entry name" value="P-loop_NTPase"/>
</dbReference>
<dbReference type="GO" id="GO:0003677">
    <property type="term" value="F:DNA binding"/>
    <property type="evidence" value="ECO:0007669"/>
    <property type="project" value="InterPro"/>
</dbReference>
<dbReference type="RefSeq" id="YP_009322046.1">
    <property type="nucleotide sequence ID" value="NC_031914.1"/>
</dbReference>
<feature type="binding site" evidence="5">
    <location>
        <begin position="25"/>
        <end position="32"/>
    </location>
    <ligand>
        <name>ATP</name>
        <dbReference type="ChEBI" id="CHEBI:30616"/>
    </ligand>
</feature>
<reference evidence="8 9" key="1">
    <citation type="submission" date="2016-01" db="EMBL/GenBank/DDBJ databases">
        <title>Molecular aspects and genomic diversity of bacteriophages-specific to fish pathogen Flavobacterium psychrophilum.</title>
        <authorList>
            <person name="Castillo D."/>
            <person name="Middelboe M."/>
        </authorList>
    </citation>
    <scope>NUCLEOTIDE SEQUENCE [LARGE SCALE GENOMIC DNA]</scope>
</reference>
<protein>
    <recommendedName>
        <fullName evidence="7">UvrD-like helicase ATP-binding domain-containing protein</fullName>
    </recommendedName>
</protein>
<dbReference type="GO" id="GO:0005524">
    <property type="term" value="F:ATP binding"/>
    <property type="evidence" value="ECO:0007669"/>
    <property type="project" value="UniProtKB-UniRule"/>
</dbReference>
<evidence type="ECO:0000256" key="2">
    <source>
        <dbReference type="ARBA" id="ARBA00022801"/>
    </source>
</evidence>
<dbReference type="GeneID" id="30307547"/>
<proteinExistence type="predicted"/>
<dbReference type="Proteomes" id="UP000203780">
    <property type="component" value="Segment"/>
</dbReference>
<evidence type="ECO:0000256" key="1">
    <source>
        <dbReference type="ARBA" id="ARBA00022741"/>
    </source>
</evidence>
<dbReference type="Pfam" id="PF13538">
    <property type="entry name" value="UvrD_C_2"/>
    <property type="match status" value="1"/>
</dbReference>
<dbReference type="GO" id="GO:0016787">
    <property type="term" value="F:hydrolase activity"/>
    <property type="evidence" value="ECO:0007669"/>
    <property type="project" value="UniProtKB-UniRule"/>
</dbReference>
<evidence type="ECO:0000313" key="8">
    <source>
        <dbReference type="EMBL" id="ANB40286.1"/>
    </source>
</evidence>
<keyword evidence="6" id="KW-0175">Coiled coil</keyword>
<dbReference type="PANTHER" id="PTHR11070">
    <property type="entry name" value="UVRD / RECB / PCRA DNA HELICASE FAMILY MEMBER"/>
    <property type="match status" value="1"/>
</dbReference>
<organism evidence="8 9">
    <name type="scientific">Flavobacterium phage Fpv1</name>
    <dbReference type="NCBI Taxonomy" id="1792274"/>
    <lineage>
        <taxon>Viruses</taxon>
        <taxon>Duplodnaviria</taxon>
        <taxon>Heunggongvirae</taxon>
        <taxon>Uroviricota</taxon>
        <taxon>Caudoviricetes</taxon>
        <taxon>Fipvunavirus</taxon>
        <taxon>Fipvunavirus Fpv1</taxon>
    </lineage>
</organism>
<dbReference type="KEGG" id="vg:30307547"/>
<keyword evidence="3 5" id="KW-0347">Helicase</keyword>
<dbReference type="PROSITE" id="PS51198">
    <property type="entry name" value="UVRD_HELICASE_ATP_BIND"/>
    <property type="match status" value="1"/>
</dbReference>
<evidence type="ECO:0000256" key="6">
    <source>
        <dbReference type="SAM" id="Coils"/>
    </source>
</evidence>
<evidence type="ECO:0000256" key="5">
    <source>
        <dbReference type="PROSITE-ProRule" id="PRU00560"/>
    </source>
</evidence>
<name>A0A1B0WKH0_9CAUD</name>
<keyword evidence="4 5" id="KW-0067">ATP-binding</keyword>
<feature type="coiled-coil region" evidence="6">
    <location>
        <begin position="364"/>
        <end position="398"/>
    </location>
</feature>
<dbReference type="GO" id="GO:0043138">
    <property type="term" value="F:3'-5' DNA helicase activity"/>
    <property type="evidence" value="ECO:0007669"/>
    <property type="project" value="UniProtKB-EC"/>
</dbReference>
<sequence length="499" mass="58258">MIPSIKQQVVYDTWTSTNHNLLIQSVAGSGKTTTLMGILERCEYRTLFLAFNKSIQEEIQSKIEQNGYAHAKAMTIHSLGLLSIRNHYGSGNVVINNNKSWQLMKDLERFNKRLFGSLIWEERAKISMTIMEMNDLSRVFLTNDMKELFGFMKQMDKFYFEHANLEQLWTEFITLREQTYTGNKIEIDFNDMIYLVVREKIMVAVQPYYLMIDEVQDLSYAQHQFIHLLVNQGDIQKWVKIGDRRQSIYGFSGAYGNSFDLIKEEPNVIELPLDVCYRCPQLVVDEANKVYNVMEGFKQEPGIVENIEDVSLIQDGSMVICRNSTPLIDLYFQLLSLNRKVFIKGDDILASITKFLKPYSYKTVDETKRKIASELTRLERIENKNDDERFKLYRLKQNYSNFILLITHLVIGDNKIEVLLQSLKQLFAEPEDETVITLCTIHKSKGLEADVVYILNEFLIPSKFAKSPMQLEQEQNLKYVARTRAKKELYYLIIKSEDE</sequence>
<dbReference type="SUPFAM" id="SSF52540">
    <property type="entry name" value="P-loop containing nucleoside triphosphate hydrolases"/>
    <property type="match status" value="1"/>
</dbReference>
<dbReference type="EMBL" id="KU599877">
    <property type="protein sequence ID" value="ANB40286.1"/>
    <property type="molecule type" value="Genomic_DNA"/>
</dbReference>
<dbReference type="PANTHER" id="PTHR11070:SF2">
    <property type="entry name" value="ATP-DEPENDENT DNA HELICASE SRS2"/>
    <property type="match status" value="1"/>
</dbReference>
<dbReference type="InterPro" id="IPR000212">
    <property type="entry name" value="DNA_helicase_UvrD/REP"/>
</dbReference>
<evidence type="ECO:0000313" key="9">
    <source>
        <dbReference type="Proteomes" id="UP000203780"/>
    </source>
</evidence>
<evidence type="ECO:0000256" key="3">
    <source>
        <dbReference type="ARBA" id="ARBA00022806"/>
    </source>
</evidence>
<dbReference type="Pfam" id="PF00580">
    <property type="entry name" value="UvrD-helicase"/>
    <property type="match status" value="1"/>
</dbReference>
<dbReference type="InterPro" id="IPR027785">
    <property type="entry name" value="UvrD-like_helicase_C"/>
</dbReference>
<dbReference type="GO" id="GO:0000725">
    <property type="term" value="P:recombinational repair"/>
    <property type="evidence" value="ECO:0007669"/>
    <property type="project" value="TreeGrafter"/>
</dbReference>
<keyword evidence="2 5" id="KW-0378">Hydrolase</keyword>
<accession>A0A1B0WKH0</accession>
<dbReference type="InterPro" id="IPR014016">
    <property type="entry name" value="UvrD-like_ATP-bd"/>
</dbReference>
<feature type="domain" description="UvrD-like helicase ATP-binding" evidence="7">
    <location>
        <begin position="4"/>
        <end position="280"/>
    </location>
</feature>
<evidence type="ECO:0000256" key="4">
    <source>
        <dbReference type="ARBA" id="ARBA00022840"/>
    </source>
</evidence>
<keyword evidence="9" id="KW-1185">Reference proteome</keyword>
<dbReference type="Gene3D" id="3.40.50.300">
    <property type="entry name" value="P-loop containing nucleotide triphosphate hydrolases"/>
    <property type="match status" value="2"/>
</dbReference>